<protein>
    <recommendedName>
        <fullName evidence="1">AB hydrolase-1 domain-containing protein</fullName>
    </recommendedName>
</protein>
<evidence type="ECO:0000313" key="3">
    <source>
        <dbReference type="Proteomes" id="UP000041254"/>
    </source>
</evidence>
<dbReference type="InterPro" id="IPR000073">
    <property type="entry name" value="AB_hydrolase_1"/>
</dbReference>
<dbReference type="OMA" id="THLIQGA"/>
<name>A0A0G4F425_VITBC</name>
<accession>A0A0G4F425</accession>
<evidence type="ECO:0000313" key="2">
    <source>
        <dbReference type="EMBL" id="CEM06598.1"/>
    </source>
</evidence>
<dbReference type="OrthoDB" id="10260961at2759"/>
<dbReference type="PANTHER" id="PTHR42103:SF2">
    <property type="entry name" value="AB HYDROLASE-1 DOMAIN-CONTAINING PROTEIN"/>
    <property type="match status" value="1"/>
</dbReference>
<sequence>MRGAITRFETVSEGRVVISGKFWSTSEEKLPTLGQMPLVVFVHQYSKMGGCSQLMEGMAALTVDRGFPALTFDMRGVNRSSGWSTVTGMSEVADVVAACEWAAKHLNATNILLVGSSAGAPIAGTAVERLPMVRGYVGIGYTFGWFASILFGGHYEPILRVDRPKLFIMGTADGFTSVRTFDKYFDRCVGPKEKYLINNIGHFELETPNYDNIIVDRMLDFLKRHLLPDAAQDGRTATRGVYVSA</sequence>
<dbReference type="AlphaFoldDB" id="A0A0G4F425"/>
<dbReference type="Pfam" id="PF00561">
    <property type="entry name" value="Abhydrolase_1"/>
    <property type="match status" value="1"/>
</dbReference>
<dbReference type="PhylomeDB" id="A0A0G4F425"/>
<dbReference type="Proteomes" id="UP000041254">
    <property type="component" value="Unassembled WGS sequence"/>
</dbReference>
<dbReference type="Gene3D" id="3.40.50.1820">
    <property type="entry name" value="alpha/beta hydrolase"/>
    <property type="match status" value="1"/>
</dbReference>
<gene>
    <name evidence="2" type="ORF">Vbra_14378</name>
</gene>
<reference evidence="2 3" key="1">
    <citation type="submission" date="2014-11" db="EMBL/GenBank/DDBJ databases">
        <authorList>
            <person name="Zhu J."/>
            <person name="Qi W."/>
            <person name="Song R."/>
        </authorList>
    </citation>
    <scope>NUCLEOTIDE SEQUENCE [LARGE SCALE GENOMIC DNA]</scope>
</reference>
<proteinExistence type="predicted"/>
<organism evidence="2 3">
    <name type="scientific">Vitrella brassicaformis (strain CCMP3155)</name>
    <dbReference type="NCBI Taxonomy" id="1169540"/>
    <lineage>
        <taxon>Eukaryota</taxon>
        <taxon>Sar</taxon>
        <taxon>Alveolata</taxon>
        <taxon>Colpodellida</taxon>
        <taxon>Vitrellaceae</taxon>
        <taxon>Vitrella</taxon>
    </lineage>
</organism>
<keyword evidence="3" id="KW-1185">Reference proteome</keyword>
<dbReference type="STRING" id="1169540.A0A0G4F425"/>
<dbReference type="PANTHER" id="PTHR42103">
    <property type="entry name" value="ALPHA/BETA-HYDROLASES SUPERFAMILY PROTEIN"/>
    <property type="match status" value="1"/>
</dbReference>
<dbReference type="EMBL" id="CDMY01000367">
    <property type="protein sequence ID" value="CEM06598.1"/>
    <property type="molecule type" value="Genomic_DNA"/>
</dbReference>
<feature type="domain" description="AB hydrolase-1" evidence="1">
    <location>
        <begin position="37"/>
        <end position="139"/>
    </location>
</feature>
<dbReference type="InParanoid" id="A0A0G4F425"/>
<dbReference type="VEuPathDB" id="CryptoDB:Vbra_14378"/>
<dbReference type="SUPFAM" id="SSF53474">
    <property type="entry name" value="alpha/beta-Hydrolases"/>
    <property type="match status" value="1"/>
</dbReference>
<dbReference type="InterPro" id="IPR029058">
    <property type="entry name" value="AB_hydrolase_fold"/>
</dbReference>
<evidence type="ECO:0000259" key="1">
    <source>
        <dbReference type="Pfam" id="PF00561"/>
    </source>
</evidence>